<feature type="region of interest" description="Disordered" evidence="1">
    <location>
        <begin position="1"/>
        <end position="22"/>
    </location>
</feature>
<sequence>MSHGVKSTHGSDYMRTPRGTITEDEYQQLNRRSWASFTKDGERILLDVKTGEYWVVDAAWAAREDTKRAEFEGEHPEHAALLAQQTAAFAALSDEQKRQLAARMMAEPDRTDWSEVHEEYGLLVPQDETPVLSINMDASSRPQP</sequence>
<dbReference type="AlphaFoldDB" id="A0AAF0YH37"/>
<name>A0AAF0YH37_9TREE</name>
<accession>A0AAF0YH37</accession>
<evidence type="ECO:0000313" key="3">
    <source>
        <dbReference type="Proteomes" id="UP000827549"/>
    </source>
</evidence>
<keyword evidence="3" id="KW-1185">Reference proteome</keyword>
<gene>
    <name evidence="2" type="ORF">LOC62_07G009784</name>
</gene>
<proteinExistence type="predicted"/>
<evidence type="ECO:0000313" key="2">
    <source>
        <dbReference type="EMBL" id="WOO86302.1"/>
    </source>
</evidence>
<dbReference type="GeneID" id="87812945"/>
<protein>
    <submittedName>
        <fullName evidence="2">Uncharacterized protein</fullName>
    </submittedName>
</protein>
<dbReference type="EMBL" id="CP086720">
    <property type="protein sequence ID" value="WOO86302.1"/>
    <property type="molecule type" value="Genomic_DNA"/>
</dbReference>
<reference evidence="2" key="1">
    <citation type="submission" date="2023-10" db="EMBL/GenBank/DDBJ databases">
        <authorList>
            <person name="Noh H."/>
        </authorList>
    </citation>
    <scope>NUCLEOTIDE SEQUENCE</scope>
    <source>
        <strain evidence="2">DUCC4014</strain>
    </source>
</reference>
<organism evidence="2 3">
    <name type="scientific">Vanrija pseudolonga</name>
    <dbReference type="NCBI Taxonomy" id="143232"/>
    <lineage>
        <taxon>Eukaryota</taxon>
        <taxon>Fungi</taxon>
        <taxon>Dikarya</taxon>
        <taxon>Basidiomycota</taxon>
        <taxon>Agaricomycotina</taxon>
        <taxon>Tremellomycetes</taxon>
        <taxon>Trichosporonales</taxon>
        <taxon>Trichosporonaceae</taxon>
        <taxon>Vanrija</taxon>
    </lineage>
</organism>
<evidence type="ECO:0000256" key="1">
    <source>
        <dbReference type="SAM" id="MobiDB-lite"/>
    </source>
</evidence>
<dbReference type="RefSeq" id="XP_062632328.1">
    <property type="nucleotide sequence ID" value="XM_062776344.1"/>
</dbReference>
<dbReference type="Proteomes" id="UP000827549">
    <property type="component" value="Chromosome 7"/>
</dbReference>